<reference evidence="18" key="1">
    <citation type="journal article" date="2013" name="Nat. Biotechnol.">
        <title>Draft genome sequence of chickpea (Cicer arietinum) provides a resource for trait improvement.</title>
        <authorList>
            <person name="Varshney R.K."/>
            <person name="Song C."/>
            <person name="Saxena R.K."/>
            <person name="Azam S."/>
            <person name="Yu S."/>
            <person name="Sharpe A.G."/>
            <person name="Cannon S."/>
            <person name="Baek J."/>
            <person name="Rosen B.D."/>
            <person name="Tar'an B."/>
            <person name="Millan T."/>
            <person name="Zhang X."/>
            <person name="Ramsay L.D."/>
            <person name="Iwata A."/>
            <person name="Wang Y."/>
            <person name="Nelson W."/>
            <person name="Farmer A.D."/>
            <person name="Gaur P.M."/>
            <person name="Soderlund C."/>
            <person name="Penmetsa R.V."/>
            <person name="Xu C."/>
            <person name="Bharti A.K."/>
            <person name="He W."/>
            <person name="Winter P."/>
            <person name="Zhao S."/>
            <person name="Hane J.K."/>
            <person name="Carrasquilla-Garcia N."/>
            <person name="Condie J.A."/>
            <person name="Upadhyaya H.D."/>
            <person name="Luo M.C."/>
            <person name="Thudi M."/>
            <person name="Gowda C.L."/>
            <person name="Singh N.P."/>
            <person name="Lichtenzveig J."/>
            <person name="Gali K.K."/>
            <person name="Rubio J."/>
            <person name="Nadarajan N."/>
            <person name="Dolezel J."/>
            <person name="Bansal K.C."/>
            <person name="Xu X."/>
            <person name="Edwards D."/>
            <person name="Zhang G."/>
            <person name="Kahl G."/>
            <person name="Gil J."/>
            <person name="Singh K.B."/>
            <person name="Datta S.K."/>
            <person name="Jackson S.A."/>
            <person name="Wang J."/>
            <person name="Cook D.R."/>
        </authorList>
    </citation>
    <scope>NUCLEOTIDE SEQUENCE [LARGE SCALE GENOMIC DNA]</scope>
    <source>
        <strain evidence="18">cv. CDC Frontier</strain>
    </source>
</reference>
<evidence type="ECO:0000256" key="15">
    <source>
        <dbReference type="SAM" id="Phobius"/>
    </source>
</evidence>
<keyword evidence="8 14" id="KW-0378">Hydrolase</keyword>
<dbReference type="GO" id="GO:0005509">
    <property type="term" value="F:calcium ion binding"/>
    <property type="evidence" value="ECO:0007669"/>
    <property type="project" value="InterPro"/>
</dbReference>
<dbReference type="InterPro" id="IPR011992">
    <property type="entry name" value="EF-hand-dom_pair"/>
</dbReference>
<feature type="domain" description="EF-hand" evidence="16">
    <location>
        <begin position="316"/>
        <end position="351"/>
    </location>
</feature>
<dbReference type="FunFam" id="1.10.238.10:FF:000011">
    <property type="entry name" value="Mitochondrial Rho GTPase"/>
    <property type="match status" value="1"/>
</dbReference>
<evidence type="ECO:0000256" key="14">
    <source>
        <dbReference type="PIRNR" id="PIRNR037488"/>
    </source>
</evidence>
<dbReference type="GO" id="GO:0005741">
    <property type="term" value="C:mitochondrial outer membrane"/>
    <property type="evidence" value="ECO:0007669"/>
    <property type="project" value="UniProtKB-SubCell"/>
</dbReference>
<dbReference type="GO" id="GO:0005525">
    <property type="term" value="F:GTP binding"/>
    <property type="evidence" value="ECO:0007669"/>
    <property type="project" value="UniProtKB-KW"/>
</dbReference>
<dbReference type="GO" id="GO:0007005">
    <property type="term" value="P:mitochondrion organization"/>
    <property type="evidence" value="ECO:0007669"/>
    <property type="project" value="InterPro"/>
</dbReference>
<sequence length="643" mass="72239">MASSSSSSISILPSEVRIVVLGDMKTGKSTLIATMASDSYQNNVPSFLSPLRLPNNSFPDSVSLVVIDTPSSERQLDMVTEELSRADAVIVTYDCNKPATFERVSTHWLPKLQRLEVKAPVIVVGCKLDLRDVSKEVNLESLTTNIMQQFREVVTCIECSAATLYQVPEVFYFAQKAALHPVDPLFDYETNALTDRCVRALRRIFKLFDYNMDGTLFDQELNDFQVKCFGASLQRSDVTQIKKMVEQNVPEGVNSAGLTFRGFVEIHNMFLKKGRTETFWEVLRKFGYGNDLKLRDDILKVPSKQASDQSVELTCEAIEFLKGVFRLLDTDKDQLLRPEEVDNLFDSAPESPWNNFPYKDAAEATDMGYLSYNGFLSQWALMTSLDPQYALANLVYIGYRSKPEAVFRVTRKRSEDRKKQKTERNVFQCYVFGSKNAGKSALLYSFLGRPFSDNYTPTTVGQYAANFVELIGGTKKTLVLREIPEDEVSSFLSNRDCLAACDVAVFVHDSSDGYSWKKSIDLLEQVVDHGERTGHKVPCLLIAAKDDLTLFPRTVLDSVKVAQELKIDAPIRLSVKSGDSNALYSRIVNAAEHPHLSLPETEFVKKRKQNQQLMHSIFFAIAGAAMAFAGISVRRARAKRNSS</sequence>
<dbReference type="STRING" id="3827.A0A1S2XWX3"/>
<dbReference type="PRINTS" id="PR00449">
    <property type="entry name" value="RASTRNSFRMNG"/>
</dbReference>
<comment type="similarity">
    <text evidence="2 14">Belongs to the mitochondrial Rho GTPase family.</text>
</comment>
<evidence type="ECO:0000256" key="13">
    <source>
        <dbReference type="ARBA" id="ARBA00023136"/>
    </source>
</evidence>
<dbReference type="FunFam" id="1.10.238.10:FF:000212">
    <property type="entry name" value="Mitochondrial Rho GTPase"/>
    <property type="match status" value="1"/>
</dbReference>
<dbReference type="Pfam" id="PF08356">
    <property type="entry name" value="EF_assoc_2"/>
    <property type="match status" value="1"/>
</dbReference>
<keyword evidence="18" id="KW-1185">Reference proteome</keyword>
<dbReference type="Pfam" id="PF08355">
    <property type="entry name" value="EF_assoc_1"/>
    <property type="match status" value="1"/>
</dbReference>
<feature type="domain" description="Miro" evidence="17">
    <location>
        <begin position="13"/>
        <end position="180"/>
    </location>
</feature>
<dbReference type="Gene3D" id="3.40.50.300">
    <property type="entry name" value="P-loop containing nucleotide triphosphate hydrolases"/>
    <property type="match status" value="2"/>
</dbReference>
<proteinExistence type="inferred from homology"/>
<dbReference type="InterPro" id="IPR027417">
    <property type="entry name" value="P-loop_NTPase"/>
</dbReference>
<dbReference type="EC" id="3.6.5.-" evidence="14"/>
<evidence type="ECO:0000256" key="2">
    <source>
        <dbReference type="ARBA" id="ARBA00007981"/>
    </source>
</evidence>
<evidence type="ECO:0000256" key="5">
    <source>
        <dbReference type="ARBA" id="ARBA00022737"/>
    </source>
</evidence>
<accession>A0A1S2XWX3</accession>
<dbReference type="PROSITE" id="PS50222">
    <property type="entry name" value="EF_HAND_2"/>
    <property type="match status" value="1"/>
</dbReference>
<dbReference type="InterPro" id="IPR052266">
    <property type="entry name" value="Miro-EF-hand_domain"/>
</dbReference>
<dbReference type="InterPro" id="IPR021181">
    <property type="entry name" value="Miro"/>
</dbReference>
<dbReference type="SUPFAM" id="SSF47473">
    <property type="entry name" value="EF-hand"/>
    <property type="match status" value="1"/>
</dbReference>
<evidence type="ECO:0000256" key="12">
    <source>
        <dbReference type="ARBA" id="ARBA00023134"/>
    </source>
</evidence>
<keyword evidence="3 15" id="KW-0812">Transmembrane</keyword>
<keyword evidence="6 14" id="KW-0547">Nucleotide-binding</keyword>
<keyword evidence="10 15" id="KW-1133">Transmembrane helix</keyword>
<evidence type="ECO:0000256" key="8">
    <source>
        <dbReference type="ARBA" id="ARBA00022801"/>
    </source>
</evidence>
<evidence type="ECO:0000313" key="19">
    <source>
        <dbReference type="RefSeq" id="XP_004495205.1"/>
    </source>
</evidence>
<keyword evidence="12 14" id="KW-0342">GTP-binding</keyword>
<dbReference type="Gene3D" id="1.10.238.10">
    <property type="entry name" value="EF-hand"/>
    <property type="match status" value="2"/>
</dbReference>
<dbReference type="FunFam" id="3.40.50.300:FF:000553">
    <property type="entry name" value="Mitochondrial Rho GTPase"/>
    <property type="match status" value="1"/>
</dbReference>
<dbReference type="InterPro" id="IPR002048">
    <property type="entry name" value="EF_hand_dom"/>
</dbReference>
<evidence type="ECO:0000256" key="9">
    <source>
        <dbReference type="ARBA" id="ARBA00022837"/>
    </source>
</evidence>
<organism evidence="18 19">
    <name type="scientific">Cicer arietinum</name>
    <name type="common">Chickpea</name>
    <name type="synonym">Garbanzo</name>
    <dbReference type="NCBI Taxonomy" id="3827"/>
    <lineage>
        <taxon>Eukaryota</taxon>
        <taxon>Viridiplantae</taxon>
        <taxon>Streptophyta</taxon>
        <taxon>Embryophyta</taxon>
        <taxon>Tracheophyta</taxon>
        <taxon>Spermatophyta</taxon>
        <taxon>Magnoliopsida</taxon>
        <taxon>eudicotyledons</taxon>
        <taxon>Gunneridae</taxon>
        <taxon>Pentapetalae</taxon>
        <taxon>rosids</taxon>
        <taxon>fabids</taxon>
        <taxon>Fabales</taxon>
        <taxon>Fabaceae</taxon>
        <taxon>Papilionoideae</taxon>
        <taxon>50 kb inversion clade</taxon>
        <taxon>NPAAA clade</taxon>
        <taxon>Hologalegina</taxon>
        <taxon>IRL clade</taxon>
        <taxon>Cicereae</taxon>
        <taxon>Cicer</taxon>
    </lineage>
</organism>
<keyword evidence="9 14" id="KW-0106">Calcium</keyword>
<keyword evidence="11 14" id="KW-0496">Mitochondrion</keyword>
<dbReference type="InterPro" id="IPR001806">
    <property type="entry name" value="Small_GTPase"/>
</dbReference>
<comment type="subcellular location">
    <subcellularLocation>
        <location evidence="1 14">Mitochondrion outer membrane</location>
        <topology evidence="1 14">Single-pass type IV membrane protein</topology>
    </subcellularLocation>
</comment>
<evidence type="ECO:0000256" key="7">
    <source>
        <dbReference type="ARBA" id="ARBA00022787"/>
    </source>
</evidence>
<reference evidence="19" key="2">
    <citation type="submission" date="2025-08" db="UniProtKB">
        <authorList>
            <consortium name="RefSeq"/>
        </authorList>
    </citation>
    <scope>IDENTIFICATION</scope>
    <source>
        <tissue evidence="19">Etiolated seedlings</tissue>
    </source>
</reference>
<keyword evidence="4" id="KW-0479">Metal-binding</keyword>
<dbReference type="PANTHER" id="PTHR46819">
    <property type="entry name" value="EF-HAND CALCIUM-BINDING DOMAIN-CONTAINING PROTEIN 7"/>
    <property type="match status" value="1"/>
</dbReference>
<name>A0A1S2XWX3_CICAR</name>
<evidence type="ECO:0000256" key="11">
    <source>
        <dbReference type="ARBA" id="ARBA00023128"/>
    </source>
</evidence>
<evidence type="ECO:0000256" key="6">
    <source>
        <dbReference type="ARBA" id="ARBA00022741"/>
    </source>
</evidence>
<dbReference type="SUPFAM" id="SSF52540">
    <property type="entry name" value="P-loop containing nucleoside triphosphate hydrolases"/>
    <property type="match status" value="2"/>
</dbReference>
<evidence type="ECO:0000256" key="3">
    <source>
        <dbReference type="ARBA" id="ARBA00022692"/>
    </source>
</evidence>
<dbReference type="Proteomes" id="UP000087171">
    <property type="component" value="Chromosome Ca4"/>
</dbReference>
<dbReference type="Pfam" id="PF00071">
    <property type="entry name" value="Ras"/>
    <property type="match status" value="2"/>
</dbReference>
<dbReference type="AlphaFoldDB" id="A0A1S2XWX3"/>
<dbReference type="InterPro" id="IPR013566">
    <property type="entry name" value="EF_hand_assoc_1"/>
</dbReference>
<keyword evidence="5" id="KW-0677">Repeat</keyword>
<feature type="transmembrane region" description="Helical" evidence="15">
    <location>
        <begin position="613"/>
        <end position="633"/>
    </location>
</feature>
<dbReference type="OrthoDB" id="10020961at2759"/>
<feature type="domain" description="Miro" evidence="17">
    <location>
        <begin position="424"/>
        <end position="593"/>
    </location>
</feature>
<dbReference type="PROSITE" id="PS51423">
    <property type="entry name" value="MIRO"/>
    <property type="match status" value="2"/>
</dbReference>
<dbReference type="InterPro" id="IPR020860">
    <property type="entry name" value="MIRO_dom"/>
</dbReference>
<evidence type="ECO:0000256" key="4">
    <source>
        <dbReference type="ARBA" id="ARBA00022723"/>
    </source>
</evidence>
<evidence type="ECO:0000259" key="17">
    <source>
        <dbReference type="PROSITE" id="PS51423"/>
    </source>
</evidence>
<dbReference type="InterPro" id="IPR013567">
    <property type="entry name" value="EF_hand_assoc_2"/>
</dbReference>
<dbReference type="GeneID" id="101506396"/>
<evidence type="ECO:0000256" key="1">
    <source>
        <dbReference type="ARBA" id="ARBA00004200"/>
    </source>
</evidence>
<dbReference type="PROSITE" id="PS51419">
    <property type="entry name" value="RAB"/>
    <property type="match status" value="1"/>
</dbReference>
<evidence type="ECO:0000256" key="10">
    <source>
        <dbReference type="ARBA" id="ARBA00022989"/>
    </source>
</evidence>
<keyword evidence="7 14" id="KW-1000">Mitochondrion outer membrane</keyword>
<dbReference type="SMART" id="SM00175">
    <property type="entry name" value="RAB"/>
    <property type="match status" value="1"/>
</dbReference>
<dbReference type="SMART" id="SM00174">
    <property type="entry name" value="RHO"/>
    <property type="match status" value="1"/>
</dbReference>
<gene>
    <name evidence="19" type="primary">LOC101506396</name>
</gene>
<dbReference type="RefSeq" id="XP_004495205.1">
    <property type="nucleotide sequence ID" value="XM_004495148.3"/>
</dbReference>
<protein>
    <recommendedName>
        <fullName evidence="14">Mitochondrial Rho GTPase</fullName>
        <ecNumber evidence="14">3.6.5.-</ecNumber>
    </recommendedName>
</protein>
<evidence type="ECO:0000259" key="16">
    <source>
        <dbReference type="PROSITE" id="PS50222"/>
    </source>
</evidence>
<dbReference type="PaxDb" id="3827-XP_004495205.1"/>
<dbReference type="GO" id="GO:0003924">
    <property type="term" value="F:GTPase activity"/>
    <property type="evidence" value="ECO:0007669"/>
    <property type="project" value="InterPro"/>
</dbReference>
<evidence type="ECO:0000313" key="18">
    <source>
        <dbReference type="Proteomes" id="UP000087171"/>
    </source>
</evidence>
<dbReference type="PIRSF" id="PIRSF037488">
    <property type="entry name" value="Mt_Rho_GTPase"/>
    <property type="match status" value="1"/>
</dbReference>
<dbReference type="KEGG" id="cam:101506396"/>
<keyword evidence="13 14" id="KW-0472">Membrane</keyword>
<dbReference type="PANTHER" id="PTHR46819:SF1">
    <property type="entry name" value="EF-HAND CALCIUM-BINDING DOMAIN-CONTAINING PROTEIN 7"/>
    <property type="match status" value="1"/>
</dbReference>
<dbReference type="eggNOG" id="KOG1707">
    <property type="taxonomic scope" value="Eukaryota"/>
</dbReference>